<dbReference type="InterPro" id="IPR018114">
    <property type="entry name" value="TRYPSIN_HIS"/>
</dbReference>
<dbReference type="EMBL" id="JAWQEG010001660">
    <property type="protein sequence ID" value="KAK3877555.1"/>
    <property type="molecule type" value="Genomic_DNA"/>
</dbReference>
<dbReference type="AlphaFoldDB" id="A0AAE1KPK6"/>
<dbReference type="InterPro" id="IPR001254">
    <property type="entry name" value="Trypsin_dom"/>
</dbReference>
<dbReference type="PRINTS" id="PR00722">
    <property type="entry name" value="CHYMOTRYPSIN"/>
</dbReference>
<dbReference type="PANTHER" id="PTHR24264">
    <property type="entry name" value="TRYPSIN-RELATED"/>
    <property type="match status" value="1"/>
</dbReference>
<dbReference type="Gene3D" id="2.40.10.10">
    <property type="entry name" value="Trypsin-like serine proteases"/>
    <property type="match status" value="1"/>
</dbReference>
<feature type="signal peptide" evidence="6">
    <location>
        <begin position="1"/>
        <end position="27"/>
    </location>
</feature>
<dbReference type="SMART" id="SM00020">
    <property type="entry name" value="Tryp_SPc"/>
    <property type="match status" value="1"/>
</dbReference>
<dbReference type="PROSITE" id="PS00135">
    <property type="entry name" value="TRYPSIN_SER"/>
    <property type="match status" value="1"/>
</dbReference>
<evidence type="ECO:0000256" key="6">
    <source>
        <dbReference type="SAM" id="SignalP"/>
    </source>
</evidence>
<dbReference type="Pfam" id="PF00089">
    <property type="entry name" value="Trypsin"/>
    <property type="match status" value="1"/>
</dbReference>
<dbReference type="CDD" id="cd00190">
    <property type="entry name" value="Tryp_SPc"/>
    <property type="match status" value="1"/>
</dbReference>
<name>A0AAE1KPK6_PETCI</name>
<sequence>MDVSVASSPRVHLLSLASLLLVTCTTSRRADFRHGGYPKFPLAEPTLASEILRTEDTLTAPGNCGRVATPRIVGGSTSIYGNHPWQVEIEIYKRGDGFIHHCGGAIISPLHVLTAAHCLKQPALSRHDFRIKVGDHNLGQSDRDEQMFEVENFITHPDFSVGGHYNNDVAVIKIKAQRGKGFQMSRFVTPACLPTSYTSYTPGTHCQVSGWGLTDADNFFSKPQVLHSTEVLLLSDTKCKELHSSRGYDQGMICAGHLNGGRDSCNGDSGGPLACNIDGTYILMGLVSWGKNCGQPSLPGVYTHIQYYLDWIKSVMRE</sequence>
<evidence type="ECO:0000256" key="4">
    <source>
        <dbReference type="ARBA" id="ARBA00023157"/>
    </source>
</evidence>
<dbReference type="PROSITE" id="PS50240">
    <property type="entry name" value="TRYPSIN_DOM"/>
    <property type="match status" value="1"/>
</dbReference>
<feature type="chain" id="PRO_5042284758" description="Peptidase S1 domain-containing protein" evidence="6">
    <location>
        <begin position="28"/>
        <end position="318"/>
    </location>
</feature>
<proteinExistence type="predicted"/>
<dbReference type="GO" id="GO:0006508">
    <property type="term" value="P:proteolysis"/>
    <property type="evidence" value="ECO:0007669"/>
    <property type="project" value="UniProtKB-KW"/>
</dbReference>
<keyword evidence="2 5" id="KW-0378">Hydrolase</keyword>
<gene>
    <name evidence="8" type="ORF">Pcinc_017741</name>
</gene>
<reference evidence="8" key="1">
    <citation type="submission" date="2023-10" db="EMBL/GenBank/DDBJ databases">
        <title>Genome assemblies of two species of porcelain crab, Petrolisthes cinctipes and Petrolisthes manimaculis (Anomura: Porcellanidae).</title>
        <authorList>
            <person name="Angst P."/>
        </authorList>
    </citation>
    <scope>NUCLEOTIDE SEQUENCE</scope>
    <source>
        <strain evidence="8">PB745_01</strain>
        <tissue evidence="8">Gill</tissue>
    </source>
</reference>
<evidence type="ECO:0000256" key="3">
    <source>
        <dbReference type="ARBA" id="ARBA00022825"/>
    </source>
</evidence>
<evidence type="ECO:0000313" key="8">
    <source>
        <dbReference type="EMBL" id="KAK3877555.1"/>
    </source>
</evidence>
<dbReference type="GO" id="GO:0005615">
    <property type="term" value="C:extracellular space"/>
    <property type="evidence" value="ECO:0007669"/>
    <property type="project" value="TreeGrafter"/>
</dbReference>
<evidence type="ECO:0000256" key="1">
    <source>
        <dbReference type="ARBA" id="ARBA00022670"/>
    </source>
</evidence>
<dbReference type="InterPro" id="IPR009003">
    <property type="entry name" value="Peptidase_S1_PA"/>
</dbReference>
<evidence type="ECO:0000313" key="9">
    <source>
        <dbReference type="Proteomes" id="UP001286313"/>
    </source>
</evidence>
<keyword evidence="6" id="KW-0732">Signal</keyword>
<dbReference type="GO" id="GO:0004252">
    <property type="term" value="F:serine-type endopeptidase activity"/>
    <property type="evidence" value="ECO:0007669"/>
    <property type="project" value="InterPro"/>
</dbReference>
<dbReference type="SUPFAM" id="SSF50494">
    <property type="entry name" value="Trypsin-like serine proteases"/>
    <property type="match status" value="1"/>
</dbReference>
<keyword evidence="4" id="KW-1015">Disulfide bond</keyword>
<dbReference type="InterPro" id="IPR050127">
    <property type="entry name" value="Serine_Proteases_S1"/>
</dbReference>
<dbReference type="InterPro" id="IPR033116">
    <property type="entry name" value="TRYPSIN_SER"/>
</dbReference>
<keyword evidence="9" id="KW-1185">Reference proteome</keyword>
<feature type="domain" description="Peptidase S1" evidence="7">
    <location>
        <begin position="72"/>
        <end position="317"/>
    </location>
</feature>
<evidence type="ECO:0000256" key="2">
    <source>
        <dbReference type="ARBA" id="ARBA00022801"/>
    </source>
</evidence>
<dbReference type="PANTHER" id="PTHR24264:SF54">
    <property type="entry name" value="PEPTIDASE S1 DOMAIN-CONTAINING PROTEIN"/>
    <property type="match status" value="1"/>
</dbReference>
<organism evidence="8 9">
    <name type="scientific">Petrolisthes cinctipes</name>
    <name type="common">Flat porcelain crab</name>
    <dbReference type="NCBI Taxonomy" id="88211"/>
    <lineage>
        <taxon>Eukaryota</taxon>
        <taxon>Metazoa</taxon>
        <taxon>Ecdysozoa</taxon>
        <taxon>Arthropoda</taxon>
        <taxon>Crustacea</taxon>
        <taxon>Multicrustacea</taxon>
        <taxon>Malacostraca</taxon>
        <taxon>Eumalacostraca</taxon>
        <taxon>Eucarida</taxon>
        <taxon>Decapoda</taxon>
        <taxon>Pleocyemata</taxon>
        <taxon>Anomura</taxon>
        <taxon>Galatheoidea</taxon>
        <taxon>Porcellanidae</taxon>
        <taxon>Petrolisthes</taxon>
    </lineage>
</organism>
<dbReference type="InterPro" id="IPR043504">
    <property type="entry name" value="Peptidase_S1_PA_chymotrypsin"/>
</dbReference>
<accession>A0AAE1KPK6</accession>
<dbReference type="Proteomes" id="UP001286313">
    <property type="component" value="Unassembled WGS sequence"/>
</dbReference>
<dbReference type="FunFam" id="2.40.10.10:FF:000003">
    <property type="entry name" value="Transmembrane serine protease 3"/>
    <property type="match status" value="1"/>
</dbReference>
<protein>
    <recommendedName>
        <fullName evidence="7">Peptidase S1 domain-containing protein</fullName>
    </recommendedName>
</protein>
<keyword evidence="3 5" id="KW-0720">Serine protease</keyword>
<dbReference type="PROSITE" id="PS00134">
    <property type="entry name" value="TRYPSIN_HIS"/>
    <property type="match status" value="1"/>
</dbReference>
<comment type="caution">
    <text evidence="8">The sequence shown here is derived from an EMBL/GenBank/DDBJ whole genome shotgun (WGS) entry which is preliminary data.</text>
</comment>
<evidence type="ECO:0000259" key="7">
    <source>
        <dbReference type="PROSITE" id="PS50240"/>
    </source>
</evidence>
<evidence type="ECO:0000256" key="5">
    <source>
        <dbReference type="RuleBase" id="RU363034"/>
    </source>
</evidence>
<keyword evidence="1 5" id="KW-0645">Protease</keyword>
<dbReference type="InterPro" id="IPR001314">
    <property type="entry name" value="Peptidase_S1A"/>
</dbReference>